<gene>
    <name evidence="7" type="ORF">JYU29_09070</name>
</gene>
<dbReference type="PANTHER" id="PTHR43673:SF2">
    <property type="entry name" value="NITROREDUCTASE"/>
    <property type="match status" value="1"/>
</dbReference>
<protein>
    <submittedName>
        <fullName evidence="7">Nitroreductase</fullName>
    </submittedName>
</protein>
<dbReference type="Pfam" id="PF00881">
    <property type="entry name" value="Nitroreductase"/>
    <property type="match status" value="1"/>
</dbReference>
<evidence type="ECO:0000256" key="5">
    <source>
        <dbReference type="ARBA" id="ARBA00023002"/>
    </source>
</evidence>
<dbReference type="InterPro" id="IPR029479">
    <property type="entry name" value="Nitroreductase"/>
</dbReference>
<dbReference type="RefSeq" id="WP_213984493.1">
    <property type="nucleotide sequence ID" value="NZ_JAFMNX010000002.1"/>
</dbReference>
<comment type="cofactor">
    <cofactor evidence="1">
        <name>FMN</name>
        <dbReference type="ChEBI" id="CHEBI:58210"/>
    </cofactor>
</comment>
<evidence type="ECO:0000256" key="2">
    <source>
        <dbReference type="ARBA" id="ARBA00007118"/>
    </source>
</evidence>
<keyword evidence="5" id="KW-0560">Oxidoreductase</keyword>
<evidence type="ECO:0000313" key="7">
    <source>
        <dbReference type="EMBL" id="MBS9720836.1"/>
    </source>
</evidence>
<reference evidence="7 8" key="1">
    <citation type="submission" date="2021-03" db="EMBL/GenBank/DDBJ databases">
        <title>Tianweitania aestuarii sp. nov., isolated from a tidal flat.</title>
        <authorList>
            <person name="Park S."/>
            <person name="Yoon J.-H."/>
        </authorList>
    </citation>
    <scope>NUCLEOTIDE SEQUENCE [LARGE SCALE GENOMIC DNA]</scope>
    <source>
        <strain evidence="7 8">BSSL-BM11</strain>
    </source>
</reference>
<dbReference type="Proteomes" id="UP001297272">
    <property type="component" value="Unassembled WGS sequence"/>
</dbReference>
<feature type="domain" description="Nitroreductase" evidence="6">
    <location>
        <begin position="21"/>
        <end position="211"/>
    </location>
</feature>
<dbReference type="EMBL" id="JAFMNX010000002">
    <property type="protein sequence ID" value="MBS9720836.1"/>
    <property type="molecule type" value="Genomic_DNA"/>
</dbReference>
<comment type="similarity">
    <text evidence="2">Belongs to the nitroreductase family.</text>
</comment>
<keyword evidence="3" id="KW-0285">Flavoprotein</keyword>
<dbReference type="InterPro" id="IPR000415">
    <property type="entry name" value="Nitroreductase-like"/>
</dbReference>
<name>A0ABS5RV04_9HYPH</name>
<comment type="caution">
    <text evidence="7">The sequence shown here is derived from an EMBL/GenBank/DDBJ whole genome shotgun (WGS) entry which is preliminary data.</text>
</comment>
<keyword evidence="4" id="KW-0288">FMN</keyword>
<dbReference type="CDD" id="cd02136">
    <property type="entry name" value="PnbA_NfnB-like"/>
    <property type="match status" value="1"/>
</dbReference>
<dbReference type="PANTHER" id="PTHR43673">
    <property type="entry name" value="NAD(P)H NITROREDUCTASE YDGI-RELATED"/>
    <property type="match status" value="1"/>
</dbReference>
<proteinExistence type="inferred from homology"/>
<dbReference type="Gene3D" id="3.40.109.10">
    <property type="entry name" value="NADH Oxidase"/>
    <property type="match status" value="1"/>
</dbReference>
<keyword evidence="8" id="KW-1185">Reference proteome</keyword>
<dbReference type="SUPFAM" id="SSF55469">
    <property type="entry name" value="FMN-dependent nitroreductase-like"/>
    <property type="match status" value="1"/>
</dbReference>
<organism evidence="7 8">
    <name type="scientific">Tianweitania aestuarii</name>
    <dbReference type="NCBI Taxonomy" id="2814886"/>
    <lineage>
        <taxon>Bacteria</taxon>
        <taxon>Pseudomonadati</taxon>
        <taxon>Pseudomonadota</taxon>
        <taxon>Alphaproteobacteria</taxon>
        <taxon>Hyphomicrobiales</taxon>
        <taxon>Phyllobacteriaceae</taxon>
        <taxon>Tianweitania</taxon>
    </lineage>
</organism>
<evidence type="ECO:0000313" key="8">
    <source>
        <dbReference type="Proteomes" id="UP001297272"/>
    </source>
</evidence>
<evidence type="ECO:0000256" key="1">
    <source>
        <dbReference type="ARBA" id="ARBA00001917"/>
    </source>
</evidence>
<accession>A0ABS5RV04</accession>
<evidence type="ECO:0000256" key="3">
    <source>
        <dbReference type="ARBA" id="ARBA00022630"/>
    </source>
</evidence>
<sequence length="236" mass="27270">MLAPNLQSDERSETEIIDEAILTRRSVRAFLPKPVDDYLIRDILDLGSRAPSGTNMQPWKAYVVQGEVKAKIADAILGSGIRAEKIEWEEYRYYPDKFFEPYLTRRRTVGYALYNALGIQRREVERMRAQHDRNFVFFDAPVGIIFTIDRRLNQGSWLDHGMMLQTVMIAARARGLHTCPQAAFAPYHKEIRPILGIPDEEVVVCGMALGYEDTSKPENNFRTEREQLDNWVTFVK</sequence>
<evidence type="ECO:0000259" key="6">
    <source>
        <dbReference type="Pfam" id="PF00881"/>
    </source>
</evidence>
<evidence type="ECO:0000256" key="4">
    <source>
        <dbReference type="ARBA" id="ARBA00022643"/>
    </source>
</evidence>